<dbReference type="PANTHER" id="PTHR30483:SF6">
    <property type="entry name" value="PERIPLASMIC BINDING PROTEIN OF ABC TRANSPORTER FOR NATURAL AMINO ACIDS"/>
    <property type="match status" value="1"/>
</dbReference>
<organism evidence="4 5">
    <name type="scientific">Natrialba swarupiae</name>
    <dbReference type="NCBI Taxonomy" id="2448032"/>
    <lineage>
        <taxon>Archaea</taxon>
        <taxon>Methanobacteriati</taxon>
        <taxon>Methanobacteriota</taxon>
        <taxon>Stenosarchaea group</taxon>
        <taxon>Halobacteria</taxon>
        <taxon>Halobacteriales</taxon>
        <taxon>Natrialbaceae</taxon>
        <taxon>Natrialba</taxon>
    </lineage>
</organism>
<dbReference type="AlphaFoldDB" id="A0A5D5AKU6"/>
<accession>A0A5D5AKU6</accession>
<evidence type="ECO:0000313" key="5">
    <source>
        <dbReference type="Proteomes" id="UP000324104"/>
    </source>
</evidence>
<keyword evidence="5" id="KW-1185">Reference proteome</keyword>
<evidence type="ECO:0000259" key="3">
    <source>
        <dbReference type="Pfam" id="PF13458"/>
    </source>
</evidence>
<dbReference type="SUPFAM" id="SSF53822">
    <property type="entry name" value="Periplasmic binding protein-like I"/>
    <property type="match status" value="1"/>
</dbReference>
<dbReference type="InterPro" id="IPR051010">
    <property type="entry name" value="BCAA_transport"/>
</dbReference>
<comment type="caution">
    <text evidence="4">The sequence shown here is derived from an EMBL/GenBank/DDBJ whole genome shotgun (WGS) entry which is preliminary data.</text>
</comment>
<feature type="region of interest" description="Disordered" evidence="2">
    <location>
        <begin position="21"/>
        <end position="43"/>
    </location>
</feature>
<dbReference type="CDD" id="cd06346">
    <property type="entry name" value="PBP1_ABC_ligand_binding-like"/>
    <property type="match status" value="1"/>
</dbReference>
<dbReference type="Pfam" id="PF13458">
    <property type="entry name" value="Peripla_BP_6"/>
    <property type="match status" value="1"/>
</dbReference>
<evidence type="ECO:0000256" key="2">
    <source>
        <dbReference type="SAM" id="MobiDB-lite"/>
    </source>
</evidence>
<reference evidence="4 5" key="1">
    <citation type="submission" date="2019-08" db="EMBL/GenBank/DDBJ databases">
        <title>Archaea genome.</title>
        <authorList>
            <person name="Kajale S."/>
            <person name="Shouche Y."/>
            <person name="Deshpande N."/>
            <person name="Sharma A."/>
        </authorList>
    </citation>
    <scope>NUCLEOTIDE SEQUENCE [LARGE SCALE GENOMIC DNA]</scope>
    <source>
        <strain evidence="4 5">ESP3B_9</strain>
    </source>
</reference>
<dbReference type="PANTHER" id="PTHR30483">
    <property type="entry name" value="LEUCINE-SPECIFIC-BINDING PROTEIN"/>
    <property type="match status" value="1"/>
</dbReference>
<feature type="domain" description="Leucine-binding protein" evidence="3">
    <location>
        <begin position="49"/>
        <end position="355"/>
    </location>
</feature>
<gene>
    <name evidence="4" type="ORF">FYC77_08900</name>
</gene>
<evidence type="ECO:0000256" key="1">
    <source>
        <dbReference type="ARBA" id="ARBA00022729"/>
    </source>
</evidence>
<dbReference type="RefSeq" id="WP_149081146.1">
    <property type="nucleotide sequence ID" value="NZ_VTAW01000009.1"/>
</dbReference>
<dbReference type="EMBL" id="VTAW01000009">
    <property type="protein sequence ID" value="TYT62326.1"/>
    <property type="molecule type" value="Genomic_DNA"/>
</dbReference>
<dbReference type="Proteomes" id="UP000324104">
    <property type="component" value="Unassembled WGS sequence"/>
</dbReference>
<dbReference type="InterPro" id="IPR028081">
    <property type="entry name" value="Leu-bd"/>
</dbReference>
<dbReference type="PROSITE" id="PS51257">
    <property type="entry name" value="PROKAR_LIPOPROTEIN"/>
    <property type="match status" value="1"/>
</dbReference>
<dbReference type="InterPro" id="IPR028082">
    <property type="entry name" value="Peripla_BP_I"/>
</dbReference>
<proteinExistence type="predicted"/>
<keyword evidence="1" id="KW-0732">Signal</keyword>
<feature type="compositionally biased region" description="Acidic residues" evidence="2">
    <location>
        <begin position="26"/>
        <end position="40"/>
    </location>
</feature>
<protein>
    <submittedName>
        <fullName evidence="4">ABC transporter substrate-binding protein</fullName>
    </submittedName>
</protein>
<name>A0A5D5AKU6_9EURY</name>
<evidence type="ECO:0000313" key="4">
    <source>
        <dbReference type="EMBL" id="TYT62326.1"/>
    </source>
</evidence>
<sequence>MPYRMKRRELLSGGVAAGVGGLAGCLEEDPGSETGDVESEVETRPTDRTIRLGVMHPLTGDLGSVGEPIKDGALLPIEQVADEVDPEIEYEVVDTETSPSVGVQAASGLVDAGYPMVNGASASDVTLQVAQQVLVPHRTVCCSPASTTPTISTVNDAGLLFRTAVSDSLQAVVLAERAATERNAQRAATLYVNNDYGWQLSRAFARAFRGNHDGTVTEQVSFDEGGADDEEVIEAVTAGDPDLVVVIGYPETSAGLFDGLIDHDPGIYILATDGLRDSSLHEMTENTINHIRGTAPLVGGPGEDVFAELYEEQYDAEPGVFTAHAYDATAVMLLANAFAGENDGAAVGNAMRIVTEGPGELIGPETLAEGIDLAARGEHVEYQGASSPLGFDENGDVTDATFEYWRFDDTAGSGITEIDRVST</sequence>
<dbReference type="Gene3D" id="3.40.50.2300">
    <property type="match status" value="2"/>
</dbReference>